<dbReference type="EMBL" id="MVBO01000004">
    <property type="protein sequence ID" value="OZJ06359.1"/>
    <property type="molecule type" value="Genomic_DNA"/>
</dbReference>
<accession>A0A261Y6Z2</accession>
<comment type="caution">
    <text evidence="2">The sequence shown here is derived from an EMBL/GenBank/DDBJ whole genome shotgun (WGS) entry which is preliminary data.</text>
</comment>
<dbReference type="Gene3D" id="3.60.15.10">
    <property type="entry name" value="Ribonuclease Z/Hydroxyacylglutathione hydrolase-like"/>
    <property type="match status" value="1"/>
</dbReference>
<dbReference type="SUPFAM" id="SSF56281">
    <property type="entry name" value="Metallo-hydrolase/oxidoreductase"/>
    <property type="match status" value="1"/>
</dbReference>
<feature type="domain" description="Metallo-beta-lactamase" evidence="1">
    <location>
        <begin position="86"/>
        <end position="141"/>
    </location>
</feature>
<dbReference type="PANTHER" id="PTHR15032">
    <property type="entry name" value="N-ACYL-PHOSPHATIDYLETHANOLAMINE-HYDROLYZING PHOSPHOLIPASE D"/>
    <property type="match status" value="1"/>
</dbReference>
<protein>
    <recommendedName>
        <fullName evidence="1">Metallo-beta-lactamase domain-containing protein</fullName>
    </recommendedName>
</protein>
<sequence length="158" mass="18189">MDWWDDRQLTLPNSTRSLKITCTPCQHFTGRSVTDRFKTLWASWAVEAFDVVEGSLTCRSKICPITATSEQMHDEEYLQNLERCPAFEVEIGQKLGPFDLSLISIGAYTPRWFMSPIHCSPEDAVRVHEDVKSRQSIGMHWGTWVLTTEEVMEPPRLL</sequence>
<evidence type="ECO:0000313" key="3">
    <source>
        <dbReference type="Proteomes" id="UP000242875"/>
    </source>
</evidence>
<dbReference type="GO" id="GO:0070292">
    <property type="term" value="P:N-acylphosphatidylethanolamine metabolic process"/>
    <property type="evidence" value="ECO:0007669"/>
    <property type="project" value="TreeGrafter"/>
</dbReference>
<reference evidence="2 3" key="1">
    <citation type="journal article" date="2017" name="Mycologia">
        <title>Bifiguratus adelaidae, gen. et sp. nov., a new member of Mucoromycotina in endophytic and soil-dwelling habitats.</title>
        <authorList>
            <person name="Torres-Cruz T.J."/>
            <person name="Billingsley Tobias T.L."/>
            <person name="Almatruk M."/>
            <person name="Hesse C."/>
            <person name="Kuske C.R."/>
            <person name="Desiro A."/>
            <person name="Benucci G.M."/>
            <person name="Bonito G."/>
            <person name="Stajich J.E."/>
            <person name="Dunlap C."/>
            <person name="Arnold A.E."/>
            <person name="Porras-Alfaro A."/>
        </authorList>
    </citation>
    <scope>NUCLEOTIDE SEQUENCE [LARGE SCALE GENOMIC DNA]</scope>
    <source>
        <strain evidence="2 3">AZ0501</strain>
    </source>
</reference>
<dbReference type="InterPro" id="IPR001279">
    <property type="entry name" value="Metallo-B-lactamas"/>
</dbReference>
<organism evidence="2 3">
    <name type="scientific">Bifiguratus adelaidae</name>
    <dbReference type="NCBI Taxonomy" id="1938954"/>
    <lineage>
        <taxon>Eukaryota</taxon>
        <taxon>Fungi</taxon>
        <taxon>Fungi incertae sedis</taxon>
        <taxon>Mucoromycota</taxon>
        <taxon>Mucoromycotina</taxon>
        <taxon>Endogonomycetes</taxon>
        <taxon>Endogonales</taxon>
        <taxon>Endogonales incertae sedis</taxon>
        <taxon>Bifiguratus</taxon>
    </lineage>
</organism>
<dbReference type="PANTHER" id="PTHR15032:SF4">
    <property type="entry name" value="N-ACYL-PHOSPHATIDYLETHANOLAMINE-HYDROLYZING PHOSPHOLIPASE D"/>
    <property type="match status" value="1"/>
</dbReference>
<name>A0A261Y6Z2_9FUNG</name>
<dbReference type="Proteomes" id="UP000242875">
    <property type="component" value="Unassembled WGS sequence"/>
</dbReference>
<dbReference type="InterPro" id="IPR036866">
    <property type="entry name" value="RibonucZ/Hydroxyglut_hydro"/>
</dbReference>
<dbReference type="GO" id="GO:0005737">
    <property type="term" value="C:cytoplasm"/>
    <property type="evidence" value="ECO:0007669"/>
    <property type="project" value="TreeGrafter"/>
</dbReference>
<dbReference type="GO" id="GO:0070290">
    <property type="term" value="F:N-acylphosphatidylethanolamine-specific phospholipase D activity"/>
    <property type="evidence" value="ECO:0007669"/>
    <property type="project" value="TreeGrafter"/>
</dbReference>
<evidence type="ECO:0000313" key="2">
    <source>
        <dbReference type="EMBL" id="OZJ06359.1"/>
    </source>
</evidence>
<gene>
    <name evidence="2" type="ORF">BZG36_00699</name>
</gene>
<dbReference type="GO" id="GO:0070291">
    <property type="term" value="P:N-acylethanolamine metabolic process"/>
    <property type="evidence" value="ECO:0007669"/>
    <property type="project" value="TreeGrafter"/>
</dbReference>
<proteinExistence type="predicted"/>
<dbReference type="Pfam" id="PF12706">
    <property type="entry name" value="Lactamase_B_2"/>
    <property type="match status" value="1"/>
</dbReference>
<dbReference type="OrthoDB" id="332863at2759"/>
<keyword evidence="3" id="KW-1185">Reference proteome</keyword>
<evidence type="ECO:0000259" key="1">
    <source>
        <dbReference type="Pfam" id="PF12706"/>
    </source>
</evidence>
<dbReference type="AlphaFoldDB" id="A0A261Y6Z2"/>